<evidence type="ECO:0000313" key="1">
    <source>
        <dbReference type="EMBL" id="ETD29714.1"/>
    </source>
</evidence>
<protein>
    <submittedName>
        <fullName evidence="1">Uncharacterized protein</fullName>
    </submittedName>
</protein>
<name>V8CQS4_9BACT</name>
<reference evidence="1 2" key="1">
    <citation type="submission" date="2013-10" db="EMBL/GenBank/DDBJ databases">
        <title>The Genome Sequence of Prevotella nigrescens CC14M.</title>
        <authorList>
            <consortium name="The Broad Institute Genomics Platform"/>
            <person name="Earl A."/>
            <person name="Allen-Vercoe E."/>
            <person name="Daigneault M."/>
            <person name="Young S.K."/>
            <person name="Zeng Q."/>
            <person name="Gargeya S."/>
            <person name="Fitzgerald M."/>
            <person name="Abouelleil A."/>
            <person name="Alvarado L."/>
            <person name="Chapman S.B."/>
            <person name="Gainer-Dewar J."/>
            <person name="Goldberg J."/>
            <person name="Griggs A."/>
            <person name="Gujja S."/>
            <person name="Hansen M."/>
            <person name="Howarth C."/>
            <person name="Imamovic A."/>
            <person name="Ireland A."/>
            <person name="Larimer J."/>
            <person name="McCowan C."/>
            <person name="Murphy C."/>
            <person name="Pearson M."/>
            <person name="Poon T.W."/>
            <person name="Priest M."/>
            <person name="Roberts A."/>
            <person name="Saif S."/>
            <person name="Shea T."/>
            <person name="Sykes S."/>
            <person name="Wortman J."/>
            <person name="Nusbaum C."/>
            <person name="Birren B."/>
        </authorList>
    </citation>
    <scope>NUCLEOTIDE SEQUENCE [LARGE SCALE GENOMIC DNA]</scope>
    <source>
        <strain evidence="1 2">CC14M</strain>
    </source>
</reference>
<organism evidence="1 2">
    <name type="scientific">Prevotella nigrescens CC14M</name>
    <dbReference type="NCBI Taxonomy" id="1073366"/>
    <lineage>
        <taxon>Bacteria</taxon>
        <taxon>Pseudomonadati</taxon>
        <taxon>Bacteroidota</taxon>
        <taxon>Bacteroidia</taxon>
        <taxon>Bacteroidales</taxon>
        <taxon>Prevotellaceae</taxon>
        <taxon>Prevotella</taxon>
    </lineage>
</organism>
<evidence type="ECO:0000313" key="2">
    <source>
        <dbReference type="Proteomes" id="UP000018727"/>
    </source>
</evidence>
<accession>V8CQS4</accession>
<dbReference type="HOGENOM" id="CLU_2651430_0_0_10"/>
<sequence>MSIAEQKHSREQLVIISGEIARHDTRMERCRIHDAQTIFQGNDGKGKQKERLIMRFPVLMVYNKGTMVLKRKNISIKKCNLFSWHRQLVTGQEIL</sequence>
<dbReference type="Proteomes" id="UP000018727">
    <property type="component" value="Unassembled WGS sequence"/>
</dbReference>
<proteinExistence type="predicted"/>
<dbReference type="AlphaFoldDB" id="V8CQS4"/>
<keyword evidence="2" id="KW-1185">Reference proteome</keyword>
<gene>
    <name evidence="1" type="ORF">HMPREF1173_00215</name>
</gene>
<dbReference type="PATRIC" id="fig|1073366.3.peg.218"/>
<dbReference type="EMBL" id="AZJH01000004">
    <property type="protein sequence ID" value="ETD29714.1"/>
    <property type="molecule type" value="Genomic_DNA"/>
</dbReference>
<comment type="caution">
    <text evidence="1">The sequence shown here is derived from an EMBL/GenBank/DDBJ whole genome shotgun (WGS) entry which is preliminary data.</text>
</comment>
<dbReference type="RefSeq" id="WP_023924820.1">
    <property type="nucleotide sequence ID" value="NZ_KI669419.1"/>
</dbReference>